<keyword evidence="12" id="KW-0413">Isomerase</keyword>
<keyword evidence="16" id="KW-0418">Kinase</keyword>
<dbReference type="AlphaFoldDB" id="A0A2V4UWN7"/>
<feature type="domain" description="YjeF N-terminal" evidence="15">
    <location>
        <begin position="23"/>
        <end position="279"/>
    </location>
</feature>
<keyword evidence="5 11" id="KW-0521">NADP</keyword>
<keyword evidence="3 11" id="KW-0547">Nucleotide-binding</keyword>
<comment type="cofactor">
    <cofactor evidence="11">
        <name>Mg(2+)</name>
        <dbReference type="ChEBI" id="CHEBI:18420"/>
    </cofactor>
</comment>
<dbReference type="SUPFAM" id="SSF53613">
    <property type="entry name" value="Ribokinase-like"/>
    <property type="match status" value="1"/>
</dbReference>
<dbReference type="GO" id="GO:0052855">
    <property type="term" value="F:ADP-dependent NAD(P)H-hydrate dehydratase activity"/>
    <property type="evidence" value="ECO:0007669"/>
    <property type="project" value="UniProtKB-UniRule"/>
</dbReference>
<dbReference type="InterPro" id="IPR000631">
    <property type="entry name" value="CARKD"/>
</dbReference>
<dbReference type="PROSITE" id="PS51383">
    <property type="entry name" value="YJEF_C_3"/>
    <property type="match status" value="1"/>
</dbReference>
<keyword evidence="16" id="KW-0808">Transferase</keyword>
<dbReference type="EC" id="5.1.99.6" evidence="12"/>
<feature type="binding site" evidence="11">
    <location>
        <position position="450"/>
    </location>
    <ligand>
        <name>(6S)-NADPHX</name>
        <dbReference type="ChEBI" id="CHEBI:64076"/>
    </ligand>
</feature>
<dbReference type="Proteomes" id="UP000247746">
    <property type="component" value="Unassembled WGS sequence"/>
</dbReference>
<feature type="binding site" evidence="12">
    <location>
        <position position="221"/>
    </location>
    <ligand>
        <name>(6S)-NADPHX</name>
        <dbReference type="ChEBI" id="CHEBI:64076"/>
    </ligand>
</feature>
<dbReference type="OrthoDB" id="9806925at2"/>
<dbReference type="HAMAP" id="MF_01966">
    <property type="entry name" value="NADHX_epimerase"/>
    <property type="match status" value="1"/>
</dbReference>
<reference evidence="16 17" key="1">
    <citation type="submission" date="2018-06" db="EMBL/GenBank/DDBJ databases">
        <title>Genomic Encyclopedia of Type Strains, Phase III (KMG-III): the genomes of soil and plant-associated and newly described type strains.</title>
        <authorList>
            <person name="Whitman W."/>
        </authorList>
    </citation>
    <scope>NUCLEOTIDE SEQUENCE [LARGE SCALE GENOMIC DNA]</scope>
    <source>
        <strain evidence="16 17">CECT 5889</strain>
    </source>
</reference>
<dbReference type="NCBIfam" id="TIGR00196">
    <property type="entry name" value="yjeF_cterm"/>
    <property type="match status" value="1"/>
</dbReference>
<dbReference type="GO" id="GO:0052856">
    <property type="term" value="F:NAD(P)HX epimerase activity"/>
    <property type="evidence" value="ECO:0007669"/>
    <property type="project" value="UniProtKB-UniRule"/>
</dbReference>
<dbReference type="GO" id="GO:0016301">
    <property type="term" value="F:kinase activity"/>
    <property type="evidence" value="ECO:0007669"/>
    <property type="project" value="UniProtKB-KW"/>
</dbReference>
<evidence type="ECO:0000259" key="14">
    <source>
        <dbReference type="PROSITE" id="PS51383"/>
    </source>
</evidence>
<evidence type="ECO:0000256" key="7">
    <source>
        <dbReference type="ARBA" id="ARBA00023239"/>
    </source>
</evidence>
<dbReference type="RefSeq" id="WP_110923962.1">
    <property type="nucleotide sequence ID" value="NZ_QJSU01000009.1"/>
</dbReference>
<feature type="binding site" evidence="12">
    <location>
        <begin position="188"/>
        <end position="194"/>
    </location>
    <ligand>
        <name>(6S)-NADPHX</name>
        <dbReference type="ChEBI" id="CHEBI:64076"/>
    </ligand>
</feature>
<keyword evidence="12" id="KW-0479">Metal-binding</keyword>
<dbReference type="SUPFAM" id="SSF64153">
    <property type="entry name" value="YjeF N-terminal domain-like"/>
    <property type="match status" value="1"/>
</dbReference>
<keyword evidence="6 11" id="KW-0520">NAD</keyword>
<comment type="similarity">
    <text evidence="1">In the N-terminal section; belongs to the NnrE/AIBP family.</text>
</comment>
<evidence type="ECO:0000256" key="8">
    <source>
        <dbReference type="ARBA" id="ARBA00025153"/>
    </source>
</evidence>
<comment type="similarity">
    <text evidence="11">Belongs to the NnrD/CARKD family.</text>
</comment>
<comment type="caution">
    <text evidence="16">The sequence shown here is derived from an EMBL/GenBank/DDBJ whole genome shotgun (WGS) entry which is preliminary data.</text>
</comment>
<evidence type="ECO:0000259" key="15">
    <source>
        <dbReference type="PROSITE" id="PS51385"/>
    </source>
</evidence>
<keyword evidence="12" id="KW-0630">Potassium</keyword>
<dbReference type="EC" id="4.2.1.136" evidence="11"/>
<evidence type="ECO:0000256" key="2">
    <source>
        <dbReference type="ARBA" id="ARBA00009524"/>
    </source>
</evidence>
<evidence type="ECO:0000256" key="3">
    <source>
        <dbReference type="ARBA" id="ARBA00022741"/>
    </source>
</evidence>
<dbReference type="InterPro" id="IPR036652">
    <property type="entry name" value="YjeF_N_dom_sf"/>
</dbReference>
<feature type="binding site" evidence="11">
    <location>
        <position position="520"/>
    </location>
    <ligand>
        <name>(6S)-NADPHX</name>
        <dbReference type="ChEBI" id="CHEBI:64076"/>
    </ligand>
</feature>
<dbReference type="PANTHER" id="PTHR12592:SF0">
    <property type="entry name" value="ATP-DEPENDENT (S)-NAD(P)H-HYDRATE DEHYDRATASE"/>
    <property type="match status" value="1"/>
</dbReference>
<dbReference type="CDD" id="cd01171">
    <property type="entry name" value="YXKO-related"/>
    <property type="match status" value="1"/>
</dbReference>
<comment type="catalytic activity">
    <reaction evidence="9 11">
        <text>(6S)-NADHX + ADP = AMP + phosphate + NADH + H(+)</text>
        <dbReference type="Rhea" id="RHEA:32223"/>
        <dbReference type="ChEBI" id="CHEBI:15378"/>
        <dbReference type="ChEBI" id="CHEBI:43474"/>
        <dbReference type="ChEBI" id="CHEBI:57945"/>
        <dbReference type="ChEBI" id="CHEBI:64074"/>
        <dbReference type="ChEBI" id="CHEBI:456215"/>
        <dbReference type="ChEBI" id="CHEBI:456216"/>
        <dbReference type="EC" id="4.2.1.136"/>
    </reaction>
</comment>
<dbReference type="Gene3D" id="3.40.50.10260">
    <property type="entry name" value="YjeF N-terminal domain"/>
    <property type="match status" value="1"/>
</dbReference>
<comment type="function">
    <text evidence="12">Catalyzes the epimerization of the S- and R-forms of NAD(P)HX, a damaged form of NAD(P)H that is a result of enzymatic or heat-dependent hydration. This is a prerequisite for the S-specific NAD(P)H-hydrate dehydratase to allow the repair of both epimers of NAD(P)HX.</text>
</comment>
<dbReference type="Pfam" id="PF03853">
    <property type="entry name" value="YjeF_N"/>
    <property type="match status" value="1"/>
</dbReference>
<feature type="domain" description="YjeF C-terminal" evidence="14">
    <location>
        <begin position="286"/>
        <end position="596"/>
    </location>
</feature>
<comment type="subunit">
    <text evidence="11">Homotetramer.</text>
</comment>
<comment type="cofactor">
    <cofactor evidence="12">
        <name>K(+)</name>
        <dbReference type="ChEBI" id="CHEBI:29103"/>
    </cofactor>
    <text evidence="12">Binds 1 potassium ion per subunit.</text>
</comment>
<protein>
    <recommendedName>
        <fullName evidence="11 12">Multifunctional fusion protein</fullName>
    </recommendedName>
    <domain>
        <recommendedName>
            <fullName evidence="11">ADP-dependent (S)-NAD(P)H-hydrate dehydratase</fullName>
            <ecNumber evidence="11">4.2.1.136</ecNumber>
        </recommendedName>
        <alternativeName>
            <fullName evidence="11">ADP-dependent NAD(P)HX dehydratase</fullName>
        </alternativeName>
    </domain>
    <domain>
        <recommendedName>
            <fullName evidence="12">NAD(P)H-hydrate epimerase</fullName>
            <ecNumber evidence="12">5.1.99.6</ecNumber>
        </recommendedName>
        <alternativeName>
            <fullName evidence="12">NAD(P)HX epimerase</fullName>
        </alternativeName>
    </domain>
</protein>
<keyword evidence="7 11" id="KW-0456">Lyase</keyword>
<comment type="function">
    <text evidence="11">Catalyzes the dehydration of the S-form of NAD(P)HX at the expense of ADP, which is converted to AMP. Together with NAD(P)HX epimerase, which catalyzes the epimerization of the S- and R-forms, the enzyme allows the repair of both epimers of NAD(P)HX, a damaged form of NAD(P)H that is a result of enzymatic or heat-dependent hydration.</text>
</comment>
<dbReference type="Gene3D" id="3.40.1190.20">
    <property type="match status" value="1"/>
</dbReference>
<dbReference type="EMBL" id="QJSU01000009">
    <property type="protein sequence ID" value="PYE38172.1"/>
    <property type="molecule type" value="Genomic_DNA"/>
</dbReference>
<feature type="binding site" evidence="11">
    <location>
        <position position="519"/>
    </location>
    <ligand>
        <name>AMP</name>
        <dbReference type="ChEBI" id="CHEBI:456215"/>
    </ligand>
</feature>
<evidence type="ECO:0000256" key="6">
    <source>
        <dbReference type="ARBA" id="ARBA00023027"/>
    </source>
</evidence>
<accession>A0A2V4UWN7</accession>
<dbReference type="InterPro" id="IPR004443">
    <property type="entry name" value="YjeF_N_dom"/>
</dbReference>
<evidence type="ECO:0000256" key="1">
    <source>
        <dbReference type="ARBA" id="ARBA00006001"/>
    </source>
</evidence>
<dbReference type="Pfam" id="PF01256">
    <property type="entry name" value="Carb_kinase"/>
    <property type="match status" value="1"/>
</dbReference>
<keyword evidence="17" id="KW-1185">Reference proteome</keyword>
<feature type="binding site" evidence="12">
    <location>
        <position position="184"/>
    </location>
    <ligand>
        <name>K(+)</name>
        <dbReference type="ChEBI" id="CHEBI:29103"/>
    </ligand>
</feature>
<comment type="similarity">
    <text evidence="2">In the C-terminal section; belongs to the NnrD/CARKD family.</text>
</comment>
<sequence>MQIHGHSSIDKKHPISLYSSKQLYAMEQAWFSEGHDSFGLMQQAAWQMAKHIEQLYEKKYLNHHSSASVNFSHRHNHQYRVSIWVGKGNNGGDGWLIAYYLKQAGWQVQIVTVGFEDSDFSNSDSDQVNSDKSDTTAISNSKSSITDAQKALQVARSANCKYERFEDSQNDLRSTALQADVYIDALFGIGLDRTPEGIYKQAIRAFNELTEQNNGLAIAVDIPSGVVASTGEVFDRIAIKADATLCLIARKFGLHTKDGVDYSGQVTDIPLIPYQVDNVAFEPVAKLITTGQAFSPRRQNSYKGSYGHVLVIGGNRIDGSQGMGGAAILSASSSMAAGAGKITVACHEAFHGALLTSLPDAMTINLHDAQGVQHLIKAASVVAIGMGLGRDDKAQALFVNYIQAAMTAKKPIVIDADGLYHLASLQLKNDKLISQLREYSTDNEVCLTPHSGEAAKLLNKKIHEIESDRLSAIKLCAQTYGGNWVLKGAGSLVLERGLDQEQVYVCGVGNAGMATAGMGDVLSGVIAGLLAQQDLEPEMRSLHQAVIIHGLAGDILVSQTNQYNSGKSDRGHLLIGQRGLQAQDMPVAIRHVMQLLVDS</sequence>
<dbReference type="PANTHER" id="PTHR12592">
    <property type="entry name" value="ATP-DEPENDENT (S)-NAD(P)H-HYDRATE DEHYDRATASE FAMILY MEMBER"/>
    <property type="match status" value="1"/>
</dbReference>
<feature type="binding site" evidence="12">
    <location>
        <position position="224"/>
    </location>
    <ligand>
        <name>K(+)</name>
        <dbReference type="ChEBI" id="CHEBI:29103"/>
    </ligand>
</feature>
<dbReference type="HAMAP" id="MF_01965">
    <property type="entry name" value="NADHX_dehydratase"/>
    <property type="match status" value="1"/>
</dbReference>
<evidence type="ECO:0000256" key="4">
    <source>
        <dbReference type="ARBA" id="ARBA00022840"/>
    </source>
</evidence>
<organism evidence="16 17">
    <name type="scientific">Psychrobacter fozii</name>
    <dbReference type="NCBI Taxonomy" id="198480"/>
    <lineage>
        <taxon>Bacteria</taxon>
        <taxon>Pseudomonadati</taxon>
        <taxon>Pseudomonadota</taxon>
        <taxon>Gammaproteobacteria</taxon>
        <taxon>Moraxellales</taxon>
        <taxon>Moraxellaceae</taxon>
        <taxon>Psychrobacter</taxon>
    </lineage>
</organism>
<comment type="function">
    <text evidence="8">Bifunctional enzyme that catalyzes the epimerization of the S- and R-forms of NAD(P)HX and the dehydration of the S-form of NAD(P)HX at the expense of ADP, which is converted to AMP. This allows the repair of both epimers of NAD(P)HX, a damaged form of NAD(P)H that is a result of enzymatic or heat-dependent hydration.</text>
</comment>
<feature type="binding site" evidence="12">
    <location>
        <position position="199"/>
    </location>
    <ligand>
        <name>(6S)-NADPHX</name>
        <dbReference type="ChEBI" id="CHEBI:64076"/>
    </ligand>
</feature>
<comment type="catalytic activity">
    <reaction evidence="12">
        <text>(6R)-NADPHX = (6S)-NADPHX</text>
        <dbReference type="Rhea" id="RHEA:32227"/>
        <dbReference type="ChEBI" id="CHEBI:64076"/>
        <dbReference type="ChEBI" id="CHEBI:64077"/>
        <dbReference type="EC" id="5.1.99.6"/>
    </reaction>
</comment>
<gene>
    <name evidence="11" type="primary">nnrD</name>
    <name evidence="12" type="synonym">nnrE</name>
    <name evidence="16" type="ORF">DFP82_109122</name>
</gene>
<evidence type="ECO:0000256" key="12">
    <source>
        <dbReference type="HAMAP-Rule" id="MF_01966"/>
    </source>
</evidence>
<dbReference type="GO" id="GO:0005524">
    <property type="term" value="F:ATP binding"/>
    <property type="evidence" value="ECO:0007669"/>
    <property type="project" value="UniProtKB-KW"/>
</dbReference>
<feature type="binding site" evidence="12">
    <location>
        <position position="90"/>
    </location>
    <ligand>
        <name>K(+)</name>
        <dbReference type="ChEBI" id="CHEBI:29103"/>
    </ligand>
</feature>
<dbReference type="PROSITE" id="PS51385">
    <property type="entry name" value="YJEF_N"/>
    <property type="match status" value="1"/>
</dbReference>
<dbReference type="InterPro" id="IPR029056">
    <property type="entry name" value="Ribokinase-like"/>
</dbReference>
<dbReference type="InterPro" id="IPR017953">
    <property type="entry name" value="Carbohydrate_kinase_pred_CS"/>
</dbReference>
<evidence type="ECO:0000256" key="11">
    <source>
        <dbReference type="HAMAP-Rule" id="MF_01965"/>
    </source>
</evidence>
<evidence type="ECO:0000256" key="5">
    <source>
        <dbReference type="ARBA" id="ARBA00022857"/>
    </source>
</evidence>
<comment type="catalytic activity">
    <reaction evidence="12">
        <text>(6R)-NADHX = (6S)-NADHX</text>
        <dbReference type="Rhea" id="RHEA:32215"/>
        <dbReference type="ChEBI" id="CHEBI:64074"/>
        <dbReference type="ChEBI" id="CHEBI:64075"/>
        <dbReference type="EC" id="5.1.99.6"/>
    </reaction>
</comment>
<dbReference type="GO" id="GO:0110051">
    <property type="term" value="P:metabolite repair"/>
    <property type="evidence" value="ECO:0007669"/>
    <property type="project" value="TreeGrafter"/>
</dbReference>
<dbReference type="PROSITE" id="PS01050">
    <property type="entry name" value="YJEF_C_2"/>
    <property type="match status" value="1"/>
</dbReference>
<evidence type="ECO:0000256" key="13">
    <source>
        <dbReference type="SAM" id="MobiDB-lite"/>
    </source>
</evidence>
<evidence type="ECO:0000313" key="17">
    <source>
        <dbReference type="Proteomes" id="UP000247746"/>
    </source>
</evidence>
<comment type="similarity">
    <text evidence="12">Belongs to the NnrE/AIBP family.</text>
</comment>
<evidence type="ECO:0000313" key="16">
    <source>
        <dbReference type="EMBL" id="PYE38172.1"/>
    </source>
</evidence>
<feature type="binding site" evidence="11">
    <location>
        <position position="387"/>
    </location>
    <ligand>
        <name>(6S)-NADPHX</name>
        <dbReference type="ChEBI" id="CHEBI:64076"/>
    </ligand>
</feature>
<feature type="binding site" evidence="11">
    <location>
        <begin position="487"/>
        <end position="491"/>
    </location>
    <ligand>
        <name>AMP</name>
        <dbReference type="ChEBI" id="CHEBI:456215"/>
    </ligand>
</feature>
<name>A0A2V4UWN7_9GAMM</name>
<comment type="catalytic activity">
    <reaction evidence="10 11">
        <text>(6S)-NADPHX + ADP = AMP + phosphate + NADPH + H(+)</text>
        <dbReference type="Rhea" id="RHEA:32235"/>
        <dbReference type="ChEBI" id="CHEBI:15378"/>
        <dbReference type="ChEBI" id="CHEBI:43474"/>
        <dbReference type="ChEBI" id="CHEBI:57783"/>
        <dbReference type="ChEBI" id="CHEBI:64076"/>
        <dbReference type="ChEBI" id="CHEBI:456215"/>
        <dbReference type="ChEBI" id="CHEBI:456216"/>
        <dbReference type="EC" id="4.2.1.136"/>
    </reaction>
</comment>
<evidence type="ECO:0000256" key="9">
    <source>
        <dbReference type="ARBA" id="ARBA00048238"/>
    </source>
</evidence>
<evidence type="ECO:0000256" key="10">
    <source>
        <dbReference type="ARBA" id="ARBA00049209"/>
    </source>
</evidence>
<dbReference type="GO" id="GO:0046872">
    <property type="term" value="F:metal ion binding"/>
    <property type="evidence" value="ECO:0007669"/>
    <property type="project" value="UniProtKB-KW"/>
</dbReference>
<feature type="binding site" evidence="11">
    <location>
        <position position="326"/>
    </location>
    <ligand>
        <name>(6S)-NADPHX</name>
        <dbReference type="ChEBI" id="CHEBI:64076"/>
    </ligand>
</feature>
<dbReference type="NCBIfam" id="TIGR00197">
    <property type="entry name" value="yjeF_nterm"/>
    <property type="match status" value="1"/>
</dbReference>
<feature type="binding site" evidence="12">
    <location>
        <begin position="89"/>
        <end position="93"/>
    </location>
    <ligand>
        <name>(6S)-NADPHX</name>
        <dbReference type="ChEBI" id="CHEBI:64076"/>
    </ligand>
</feature>
<keyword evidence="4 11" id="KW-0067">ATP-binding</keyword>
<proteinExistence type="inferred from homology"/>
<feature type="region of interest" description="Disordered" evidence="13">
    <location>
        <begin position="120"/>
        <end position="140"/>
    </location>
</feature>
<dbReference type="GO" id="GO:0046496">
    <property type="term" value="P:nicotinamide nucleotide metabolic process"/>
    <property type="evidence" value="ECO:0007669"/>
    <property type="project" value="UniProtKB-UniRule"/>
</dbReference>